<dbReference type="CDD" id="cd00085">
    <property type="entry name" value="HNHc"/>
    <property type="match status" value="1"/>
</dbReference>
<dbReference type="InterPro" id="IPR003615">
    <property type="entry name" value="HNH_nuc"/>
</dbReference>
<evidence type="ECO:0000313" key="2">
    <source>
        <dbReference type="EMBL" id="OGG54649.1"/>
    </source>
</evidence>
<dbReference type="AlphaFoldDB" id="A0A1F6CZP4"/>
<dbReference type="PIRSF" id="PIRSF030850">
    <property type="entry name" value="UCP030850"/>
    <property type="match status" value="1"/>
</dbReference>
<feature type="domain" description="HNH nuclease" evidence="1">
    <location>
        <begin position="205"/>
        <end position="262"/>
    </location>
</feature>
<organism evidence="2 3">
    <name type="scientific">Handelsmanbacteria sp. (strain RIFCSPLOWO2_12_FULL_64_10)</name>
    <dbReference type="NCBI Taxonomy" id="1817868"/>
    <lineage>
        <taxon>Bacteria</taxon>
        <taxon>Candidatus Handelsmaniibacteriota</taxon>
    </lineage>
</organism>
<protein>
    <recommendedName>
        <fullName evidence="1">HNH nuclease domain-containing protein</fullName>
    </recommendedName>
</protein>
<dbReference type="Gene3D" id="1.10.30.50">
    <property type="match status" value="1"/>
</dbReference>
<evidence type="ECO:0000259" key="1">
    <source>
        <dbReference type="SMART" id="SM00507"/>
    </source>
</evidence>
<dbReference type="Proteomes" id="UP000178606">
    <property type="component" value="Unassembled WGS sequence"/>
</dbReference>
<gene>
    <name evidence="2" type="ORF">A3F84_13800</name>
</gene>
<dbReference type="EMBL" id="MFKF01000099">
    <property type="protein sequence ID" value="OGG54649.1"/>
    <property type="molecule type" value="Genomic_DNA"/>
</dbReference>
<reference evidence="2 3" key="1">
    <citation type="journal article" date="2016" name="Nat. Commun.">
        <title>Thousands of microbial genomes shed light on interconnected biogeochemical processes in an aquifer system.</title>
        <authorList>
            <person name="Anantharaman K."/>
            <person name="Brown C.T."/>
            <person name="Hug L.A."/>
            <person name="Sharon I."/>
            <person name="Castelle C.J."/>
            <person name="Probst A.J."/>
            <person name="Thomas B.C."/>
            <person name="Singh A."/>
            <person name="Wilkins M.J."/>
            <person name="Karaoz U."/>
            <person name="Brodie E.L."/>
            <person name="Williams K.H."/>
            <person name="Hubbard S.S."/>
            <person name="Banfield J.F."/>
        </authorList>
    </citation>
    <scope>NUCLEOTIDE SEQUENCE [LARGE SCALE GENOMIC DNA]</scope>
    <source>
        <strain evidence="3">RIFCSPLOWO2_12_FULL_64_10</strain>
    </source>
</reference>
<proteinExistence type="predicted"/>
<dbReference type="SMART" id="SM00507">
    <property type="entry name" value="HNHc"/>
    <property type="match status" value="1"/>
</dbReference>
<evidence type="ECO:0000313" key="3">
    <source>
        <dbReference type="Proteomes" id="UP000178606"/>
    </source>
</evidence>
<comment type="caution">
    <text evidence="2">The sequence shown here is derived from an EMBL/GenBank/DDBJ whole genome shotgun (WGS) entry which is preliminary data.</text>
</comment>
<accession>A0A1F6CZP4</accession>
<sequence>MKTDFYRHRFAHLRTDASPTRWPAETCHRAPHKPFLLLAVLDLIAQGVIQNNFIELNIELMDTFDLYWVKVVGREKASTSVLPFYHLKSDGFWHLAPAPGMEQVLVTVRQIRSLDQLRQLVQGVRLDDELFEILLHEKERDHLRRVLIETYFAPEVRPNLVDVGKVAAESFQYSRELRDRSRERFTLKEEPGAEAQYLPESRSAAFRRMVVEAYNHTCALCGIRVVTPEGRTAVVAAHIVPWSISHNDDPRNGMALCGLHHWTFDEGLAGVTPDYKVVLSPVVPDDQEAAGSLLMLKDRELYRPTDRLLWPAKEALTWHHKKRFRAESPPRLL</sequence>
<name>A0A1F6CZP4_HANXR</name>
<dbReference type="Pfam" id="PF13391">
    <property type="entry name" value="HNH_2"/>
    <property type="match status" value="1"/>
</dbReference>
<dbReference type="InterPro" id="IPR011396">
    <property type="entry name" value="PT_DNA_restrict"/>
</dbReference>